<dbReference type="PANTHER" id="PTHR24221">
    <property type="entry name" value="ATP-BINDING CASSETTE SUB-FAMILY B"/>
    <property type="match status" value="1"/>
</dbReference>
<feature type="transmembrane region" description="Helical" evidence="7">
    <location>
        <begin position="129"/>
        <end position="149"/>
    </location>
</feature>
<evidence type="ECO:0000313" key="11">
    <source>
        <dbReference type="Proteomes" id="UP001499938"/>
    </source>
</evidence>
<dbReference type="InterPro" id="IPR039421">
    <property type="entry name" value="Type_1_exporter"/>
</dbReference>
<evidence type="ECO:0000259" key="8">
    <source>
        <dbReference type="PROSITE" id="PS50893"/>
    </source>
</evidence>
<evidence type="ECO:0000256" key="7">
    <source>
        <dbReference type="SAM" id="Phobius"/>
    </source>
</evidence>
<reference evidence="10 11" key="1">
    <citation type="journal article" date="2019" name="Int. J. Syst. Evol. Microbiol.">
        <title>The Global Catalogue of Microorganisms (GCM) 10K type strain sequencing project: providing services to taxonomists for standard genome sequencing and annotation.</title>
        <authorList>
            <consortium name="The Broad Institute Genomics Platform"/>
            <consortium name="The Broad Institute Genome Sequencing Center for Infectious Disease"/>
            <person name="Wu L."/>
            <person name="Ma J."/>
        </authorList>
    </citation>
    <scope>NUCLEOTIDE SEQUENCE [LARGE SCALE GENOMIC DNA]</scope>
    <source>
        <strain evidence="10 11">JCM 15592</strain>
    </source>
</reference>
<dbReference type="PANTHER" id="PTHR24221:SF590">
    <property type="entry name" value="COMPONENT LINKED WITH THE ASSEMBLY OF CYTOCHROME' TRANSPORT TRANSMEMBRANE ATP-BINDING PROTEIN ABC TRANSPORTER CYDD-RELATED"/>
    <property type="match status" value="1"/>
</dbReference>
<evidence type="ECO:0008006" key="12">
    <source>
        <dbReference type="Google" id="ProtNLM"/>
    </source>
</evidence>
<evidence type="ECO:0000256" key="6">
    <source>
        <dbReference type="ARBA" id="ARBA00023136"/>
    </source>
</evidence>
<keyword evidence="4" id="KW-0067">ATP-binding</keyword>
<feature type="transmembrane region" description="Helical" evidence="7">
    <location>
        <begin position="155"/>
        <end position="173"/>
    </location>
</feature>
<evidence type="ECO:0000313" key="10">
    <source>
        <dbReference type="EMBL" id="GAA1804551.1"/>
    </source>
</evidence>
<dbReference type="InterPro" id="IPR003439">
    <property type="entry name" value="ABC_transporter-like_ATP-bd"/>
</dbReference>
<dbReference type="Pfam" id="PF00005">
    <property type="entry name" value="ABC_tran"/>
    <property type="match status" value="1"/>
</dbReference>
<dbReference type="InterPro" id="IPR014216">
    <property type="entry name" value="ABC_transptr_CydD"/>
</dbReference>
<dbReference type="InterPro" id="IPR036640">
    <property type="entry name" value="ABC1_TM_sf"/>
</dbReference>
<evidence type="ECO:0000256" key="4">
    <source>
        <dbReference type="ARBA" id="ARBA00022840"/>
    </source>
</evidence>
<dbReference type="EMBL" id="BAAAPO010000046">
    <property type="protein sequence ID" value="GAA1804551.1"/>
    <property type="molecule type" value="Genomic_DNA"/>
</dbReference>
<keyword evidence="2 7" id="KW-0812">Transmembrane</keyword>
<proteinExistence type="predicted"/>
<gene>
    <name evidence="10" type="ORF">GCM10009811_30170</name>
</gene>
<dbReference type="SMART" id="SM00382">
    <property type="entry name" value="AAA"/>
    <property type="match status" value="1"/>
</dbReference>
<evidence type="ECO:0000256" key="1">
    <source>
        <dbReference type="ARBA" id="ARBA00004651"/>
    </source>
</evidence>
<accession>A0ABN2LZJ1</accession>
<dbReference type="InterPro" id="IPR027417">
    <property type="entry name" value="P-loop_NTPase"/>
</dbReference>
<comment type="subcellular location">
    <subcellularLocation>
        <location evidence="1">Cell membrane</location>
        <topology evidence="1">Multi-pass membrane protein</topology>
    </subcellularLocation>
</comment>
<evidence type="ECO:0000256" key="2">
    <source>
        <dbReference type="ARBA" id="ARBA00022692"/>
    </source>
</evidence>
<evidence type="ECO:0000256" key="5">
    <source>
        <dbReference type="ARBA" id="ARBA00022989"/>
    </source>
</evidence>
<dbReference type="Gene3D" id="1.20.1560.10">
    <property type="entry name" value="ABC transporter type 1, transmembrane domain"/>
    <property type="match status" value="1"/>
</dbReference>
<dbReference type="SUPFAM" id="SSF90123">
    <property type="entry name" value="ABC transporter transmembrane region"/>
    <property type="match status" value="1"/>
</dbReference>
<feature type="transmembrane region" description="Helical" evidence="7">
    <location>
        <begin position="20"/>
        <end position="47"/>
    </location>
</feature>
<dbReference type="InterPro" id="IPR011527">
    <property type="entry name" value="ABC1_TM_dom"/>
</dbReference>
<keyword evidence="5 7" id="KW-1133">Transmembrane helix</keyword>
<dbReference type="Pfam" id="PF00664">
    <property type="entry name" value="ABC_membrane"/>
    <property type="match status" value="1"/>
</dbReference>
<dbReference type="RefSeq" id="WP_344087290.1">
    <property type="nucleotide sequence ID" value="NZ_BAAAPO010000046.1"/>
</dbReference>
<name>A0ABN2LZJ1_9MICO</name>
<comment type="caution">
    <text evidence="10">The sequence shown here is derived from an EMBL/GenBank/DDBJ whole genome shotgun (WGS) entry which is preliminary data.</text>
</comment>
<protein>
    <recommendedName>
        <fullName evidence="12">Thiol reductant ABC exporter subunit CydD</fullName>
    </recommendedName>
</protein>
<evidence type="ECO:0000259" key="9">
    <source>
        <dbReference type="PROSITE" id="PS50929"/>
    </source>
</evidence>
<dbReference type="SUPFAM" id="SSF52540">
    <property type="entry name" value="P-loop containing nucleoside triphosphate hydrolases"/>
    <property type="match status" value="1"/>
</dbReference>
<dbReference type="Proteomes" id="UP001499938">
    <property type="component" value="Unassembled WGS sequence"/>
</dbReference>
<dbReference type="CDD" id="cd18584">
    <property type="entry name" value="ABC_6TM_AarD_CydD"/>
    <property type="match status" value="1"/>
</dbReference>
<sequence>MKPFDPRIIRTVPEARGPLLALGTAGAASGAATIATAFALTGVVVAIARGTGLRAPLAWLAAIFVVRALLAAVTEYVAARAGAAVSTALRRRLLAAWAGAPHTGSDSSATRLTLATAGATSIEPYVARYLPALIAAAVVPAAAVAALIFVDWPSALVVILTLPLLPLFAALIGRTTAEQTQKRWRALADLSGHFLDVVRGLPTLVNYGRARKQLPVIADVNERNRAATMGTLRLAFLSTGALELLATISVAIVAVLCGVRLAHGTMPLDTAMLAILLAPEAYWPVRRVGQEFHSAADGVLAFDQIADAIDAASATNSPGGSQSFTVRMSDVTYCYPGAEGAVLQGVSLASDAGLTALTGPSGVGKTTLLEIIAGLRAPDAGTVLAPACHLVTQRPFLPTGTLGRLLALGNDAEPAAQWAALRAVGLDGFVAALPDGLATRIGDDGFGLSAGQRARIGLARGLLAPESVILLDEPTAHLDAESAELAHSAIVDLATRRCVIAVTHRPELVALADQHIDLSAPEIAGAARHTTRSAGPR</sequence>
<evidence type="ECO:0000256" key="3">
    <source>
        <dbReference type="ARBA" id="ARBA00022741"/>
    </source>
</evidence>
<dbReference type="InterPro" id="IPR017871">
    <property type="entry name" value="ABC_transporter-like_CS"/>
</dbReference>
<dbReference type="InterPro" id="IPR003593">
    <property type="entry name" value="AAA+_ATPase"/>
</dbReference>
<dbReference type="PROSITE" id="PS50893">
    <property type="entry name" value="ABC_TRANSPORTER_2"/>
    <property type="match status" value="1"/>
</dbReference>
<keyword evidence="6 7" id="KW-0472">Membrane</keyword>
<dbReference type="PROSITE" id="PS50929">
    <property type="entry name" value="ABC_TM1F"/>
    <property type="match status" value="1"/>
</dbReference>
<feature type="domain" description="ABC transporter" evidence="8">
    <location>
        <begin position="326"/>
        <end position="537"/>
    </location>
</feature>
<organism evidence="10 11">
    <name type="scientific">Nostocoides veronense</name>
    <dbReference type="NCBI Taxonomy" id="330836"/>
    <lineage>
        <taxon>Bacteria</taxon>
        <taxon>Bacillati</taxon>
        <taxon>Actinomycetota</taxon>
        <taxon>Actinomycetes</taxon>
        <taxon>Micrococcales</taxon>
        <taxon>Intrasporangiaceae</taxon>
        <taxon>Nostocoides</taxon>
    </lineage>
</organism>
<dbReference type="NCBIfam" id="TIGR02857">
    <property type="entry name" value="CydD"/>
    <property type="match status" value="1"/>
</dbReference>
<feature type="transmembrane region" description="Helical" evidence="7">
    <location>
        <begin position="59"/>
        <end position="83"/>
    </location>
</feature>
<keyword evidence="3" id="KW-0547">Nucleotide-binding</keyword>
<feature type="transmembrane region" description="Helical" evidence="7">
    <location>
        <begin position="234"/>
        <end position="256"/>
    </location>
</feature>
<dbReference type="PROSITE" id="PS00211">
    <property type="entry name" value="ABC_TRANSPORTER_1"/>
    <property type="match status" value="1"/>
</dbReference>
<feature type="domain" description="ABC transmembrane type-1" evidence="9">
    <location>
        <begin position="20"/>
        <end position="297"/>
    </location>
</feature>
<dbReference type="Gene3D" id="3.40.50.300">
    <property type="entry name" value="P-loop containing nucleotide triphosphate hydrolases"/>
    <property type="match status" value="1"/>
</dbReference>
<keyword evidence="11" id="KW-1185">Reference proteome</keyword>